<keyword evidence="3" id="KW-1185">Reference proteome</keyword>
<dbReference type="Pfam" id="PF20266">
    <property type="entry name" value="Mab-21_C"/>
    <property type="match status" value="1"/>
</dbReference>
<protein>
    <recommendedName>
        <fullName evidence="1">Mab-21-like HhH/H2TH-like domain-containing protein</fullName>
    </recommendedName>
</protein>
<dbReference type="AlphaFoldDB" id="A0AAD9IYE7"/>
<evidence type="ECO:0000313" key="2">
    <source>
        <dbReference type="EMBL" id="KAK2143266.1"/>
    </source>
</evidence>
<evidence type="ECO:0000313" key="3">
    <source>
        <dbReference type="Proteomes" id="UP001208570"/>
    </source>
</evidence>
<proteinExistence type="predicted"/>
<dbReference type="InterPro" id="IPR043519">
    <property type="entry name" value="NT_sf"/>
</dbReference>
<organism evidence="2 3">
    <name type="scientific">Paralvinella palmiformis</name>
    <dbReference type="NCBI Taxonomy" id="53620"/>
    <lineage>
        <taxon>Eukaryota</taxon>
        <taxon>Metazoa</taxon>
        <taxon>Spiralia</taxon>
        <taxon>Lophotrochozoa</taxon>
        <taxon>Annelida</taxon>
        <taxon>Polychaeta</taxon>
        <taxon>Sedentaria</taxon>
        <taxon>Canalipalpata</taxon>
        <taxon>Terebellida</taxon>
        <taxon>Terebelliformia</taxon>
        <taxon>Alvinellidae</taxon>
        <taxon>Paralvinella</taxon>
    </lineage>
</organism>
<accession>A0AAD9IYE7</accession>
<reference evidence="2" key="1">
    <citation type="journal article" date="2023" name="Mol. Biol. Evol.">
        <title>Third-Generation Sequencing Reveals the Adaptive Role of the Epigenome in Three Deep-Sea Polychaetes.</title>
        <authorList>
            <person name="Perez M."/>
            <person name="Aroh O."/>
            <person name="Sun Y."/>
            <person name="Lan Y."/>
            <person name="Juniper S.K."/>
            <person name="Young C.R."/>
            <person name="Angers B."/>
            <person name="Qian P.Y."/>
        </authorList>
    </citation>
    <scope>NUCLEOTIDE SEQUENCE</scope>
    <source>
        <strain evidence="2">P08H-3</strain>
    </source>
</reference>
<feature type="domain" description="Mab-21-like HhH/H2TH-like" evidence="1">
    <location>
        <begin position="194"/>
        <end position="283"/>
    </location>
</feature>
<dbReference type="SUPFAM" id="SSF81301">
    <property type="entry name" value="Nucleotidyltransferase"/>
    <property type="match status" value="1"/>
</dbReference>
<evidence type="ECO:0000259" key="1">
    <source>
        <dbReference type="Pfam" id="PF20266"/>
    </source>
</evidence>
<dbReference type="InterPro" id="IPR046906">
    <property type="entry name" value="Mab-21_HhH/H2TH-like"/>
</dbReference>
<dbReference type="EMBL" id="JAODUP010000858">
    <property type="protein sequence ID" value="KAK2143266.1"/>
    <property type="molecule type" value="Genomic_DNA"/>
</dbReference>
<sequence>MRYKQPADECPREFYDVVTDLKQYLKNADIITRVEYVGSGERGTWIPNSDYDSLFIKRDPTIQAHHVDNLSPYAHLKRDGAVVNARTAHEEFKQKLTEALEVLGYSKHAKLTEKGSSSLVIDYYRGDSIVEGNQLFSVDVHFCYDVQDPEGVYRWYIAMSPPDAGGLDSNLWRVTMDRAEESETQRIGAIARWAVRVMKAIKRCDPCLATVRSIVFEQTAYYLKDEHPRECYWREQNMKTIIKDMLLFVSAACRKCYLKHYLMYHNILEGLDNETGQRVAARLEWLAKEPQLTRRMMTV</sequence>
<dbReference type="Gene3D" id="1.10.1410.40">
    <property type="match status" value="1"/>
</dbReference>
<name>A0AAD9IYE7_9ANNE</name>
<dbReference type="Proteomes" id="UP001208570">
    <property type="component" value="Unassembled WGS sequence"/>
</dbReference>
<comment type="caution">
    <text evidence="2">The sequence shown here is derived from an EMBL/GenBank/DDBJ whole genome shotgun (WGS) entry which is preliminary data.</text>
</comment>
<gene>
    <name evidence="2" type="ORF">LSH36_858g00008</name>
</gene>